<evidence type="ECO:0000313" key="3">
    <source>
        <dbReference type="Proteomes" id="UP001314903"/>
    </source>
</evidence>
<keyword evidence="3" id="KW-1185">Reference proteome</keyword>
<organism evidence="2 3">
    <name type="scientific">Acetoanaerobium pronyense</name>
    <dbReference type="NCBI Taxonomy" id="1482736"/>
    <lineage>
        <taxon>Bacteria</taxon>
        <taxon>Bacillati</taxon>
        <taxon>Bacillota</taxon>
        <taxon>Clostridia</taxon>
        <taxon>Peptostreptococcales</taxon>
        <taxon>Filifactoraceae</taxon>
        <taxon>Acetoanaerobium</taxon>
    </lineage>
</organism>
<evidence type="ECO:0000313" key="2">
    <source>
        <dbReference type="EMBL" id="MBP2026578.1"/>
    </source>
</evidence>
<comment type="caution">
    <text evidence="2">The sequence shown here is derived from an EMBL/GenBank/DDBJ whole genome shotgun (WGS) entry which is preliminary data.</text>
</comment>
<protein>
    <submittedName>
        <fullName evidence="2">Energy-coupling factor transport system substrate-specific component</fullName>
    </submittedName>
</protein>
<name>A0ABS4KFM0_9FIRM</name>
<dbReference type="Proteomes" id="UP001314903">
    <property type="component" value="Unassembled WGS sequence"/>
</dbReference>
<evidence type="ECO:0000256" key="1">
    <source>
        <dbReference type="SAM" id="Phobius"/>
    </source>
</evidence>
<gene>
    <name evidence="2" type="ORF">J2Z35_000367</name>
</gene>
<feature type="transmembrane region" description="Helical" evidence="1">
    <location>
        <begin position="126"/>
        <end position="147"/>
    </location>
</feature>
<dbReference type="RefSeq" id="WP_209658765.1">
    <property type="nucleotide sequence ID" value="NZ_JAGGLI010000002.1"/>
</dbReference>
<keyword evidence="1" id="KW-1133">Transmembrane helix</keyword>
<feature type="transmembrane region" description="Helical" evidence="1">
    <location>
        <begin position="5"/>
        <end position="22"/>
    </location>
</feature>
<reference evidence="2 3" key="1">
    <citation type="submission" date="2021-03" db="EMBL/GenBank/DDBJ databases">
        <title>Genomic Encyclopedia of Type Strains, Phase IV (KMG-IV): sequencing the most valuable type-strain genomes for metagenomic binning, comparative biology and taxonomic classification.</title>
        <authorList>
            <person name="Goeker M."/>
        </authorList>
    </citation>
    <scope>NUCLEOTIDE SEQUENCE [LARGE SCALE GENOMIC DNA]</scope>
    <source>
        <strain evidence="2 3">DSM 27512</strain>
    </source>
</reference>
<dbReference type="Pfam" id="PF12822">
    <property type="entry name" value="ECF_trnsprt"/>
    <property type="match status" value="1"/>
</dbReference>
<feature type="transmembrane region" description="Helical" evidence="1">
    <location>
        <begin position="97"/>
        <end position="114"/>
    </location>
</feature>
<sequence>MSDNIAFYSMIVLTLVFVFAMYKYEKKNTTTRELALIATLAGISGVMRIPFAGLPNIQPTTFFVILTGYVFGGNVGFMVGVFSPLVTNMFIGQGPWTIWQMLAWGLAGASGVFLKALPKKFFKIGFAVYGFLWGFIFDYIMNFWHWLFFIRPLTLQSFIMANITSFYFDLLHGIGNFGFAWFLGKDVSNVLSRFKDKIYYKKID</sequence>
<accession>A0ABS4KFM0</accession>
<keyword evidence="1" id="KW-0472">Membrane</keyword>
<dbReference type="Gene3D" id="1.10.1760.20">
    <property type="match status" value="1"/>
</dbReference>
<dbReference type="InterPro" id="IPR024529">
    <property type="entry name" value="ECF_trnsprt_substrate-spec"/>
</dbReference>
<proteinExistence type="predicted"/>
<feature type="transmembrane region" description="Helical" evidence="1">
    <location>
        <begin position="159"/>
        <end position="183"/>
    </location>
</feature>
<dbReference type="EMBL" id="JAGGLI010000002">
    <property type="protein sequence ID" value="MBP2026578.1"/>
    <property type="molecule type" value="Genomic_DNA"/>
</dbReference>
<feature type="transmembrane region" description="Helical" evidence="1">
    <location>
        <begin position="63"/>
        <end position="85"/>
    </location>
</feature>
<keyword evidence="1" id="KW-0812">Transmembrane</keyword>